<dbReference type="GeneID" id="105117606"/>
<dbReference type="AlphaFoldDB" id="A0AAJ6XCP6"/>
<dbReference type="GO" id="GO:0050660">
    <property type="term" value="F:flavin adenine dinucleotide binding"/>
    <property type="evidence" value="ECO:0007669"/>
    <property type="project" value="InterPro"/>
</dbReference>
<dbReference type="GO" id="GO:0016491">
    <property type="term" value="F:oxidoreductase activity"/>
    <property type="evidence" value="ECO:0007669"/>
    <property type="project" value="InterPro"/>
</dbReference>
<gene>
    <name evidence="5" type="primary">LOC105117606</name>
</gene>
<evidence type="ECO:0000259" key="3">
    <source>
        <dbReference type="Pfam" id="PF08031"/>
    </source>
</evidence>
<dbReference type="InterPro" id="IPR016169">
    <property type="entry name" value="FAD-bd_PCMH_sub2"/>
</dbReference>
<reference evidence="5" key="1">
    <citation type="submission" date="2025-08" db="UniProtKB">
        <authorList>
            <consortium name="RefSeq"/>
        </authorList>
    </citation>
    <scope>IDENTIFICATION</scope>
</reference>
<dbReference type="Gene3D" id="3.30.465.10">
    <property type="match status" value="2"/>
</dbReference>
<evidence type="ECO:0000256" key="2">
    <source>
        <dbReference type="ARBA" id="ARBA00022827"/>
    </source>
</evidence>
<evidence type="ECO:0000313" key="4">
    <source>
        <dbReference type="Proteomes" id="UP000694918"/>
    </source>
</evidence>
<dbReference type="KEGG" id="peu:105117606"/>
<keyword evidence="2" id="KW-0274">FAD</keyword>
<evidence type="ECO:0000313" key="5">
    <source>
        <dbReference type="RefSeq" id="XP_011013634.1"/>
    </source>
</evidence>
<keyword evidence="4" id="KW-1185">Reference proteome</keyword>
<protein>
    <submittedName>
        <fullName evidence="5">Uncharacterized protein LOC105117606</fullName>
    </submittedName>
</protein>
<accession>A0AAJ6XCP6</accession>
<dbReference type="Gene3D" id="3.40.462.20">
    <property type="match status" value="3"/>
</dbReference>
<dbReference type="Proteomes" id="UP000694918">
    <property type="component" value="Unplaced"/>
</dbReference>
<evidence type="ECO:0000256" key="1">
    <source>
        <dbReference type="ARBA" id="ARBA00022630"/>
    </source>
</evidence>
<name>A0AAJ6XCP6_POPEU</name>
<dbReference type="InterPro" id="IPR012951">
    <property type="entry name" value="BBE"/>
</dbReference>
<dbReference type="RefSeq" id="XP_011013634.1">
    <property type="nucleotide sequence ID" value="XM_011015332.1"/>
</dbReference>
<feature type="domain" description="Berberine/berberine-like" evidence="3">
    <location>
        <begin position="247"/>
        <end position="303"/>
    </location>
</feature>
<dbReference type="Pfam" id="PF08031">
    <property type="entry name" value="BBE"/>
    <property type="match status" value="2"/>
</dbReference>
<dbReference type="PANTHER" id="PTHR32448">
    <property type="entry name" value="OS08G0158400 PROTEIN"/>
    <property type="match status" value="1"/>
</dbReference>
<sequence>MSEISESQIPFPRKKGIRFMILYSANWQDAKENVAKHVDWTRKVYKYMQPYVSKHMQPYVSKHPRETCVNYRDLDLGINKRTNTSFTEAGTSRGLKCFKNNFHRLAFVKAKVDPDNFFWYEQSIPPLPFQLQEKLPTVAFTPYGGKMSEISESQIPFPHRKGIRFMILYSANWQDAKENVAKHVDWTRKVYKYMQPYVSKHMQPYVSKHMQPYVSKHMQPYVSKHMQPYVSKHMQPYVSKHPRETCVNYRDLDLGINKRTNTSFTEAGTSRGLKCFKNNFHRLAFVKAKVDPDNFFWYEQSIPPLPFHMR</sequence>
<feature type="domain" description="Berberine/berberine-like" evidence="3">
    <location>
        <begin position="69"/>
        <end position="125"/>
    </location>
</feature>
<proteinExistence type="predicted"/>
<keyword evidence="1" id="KW-0285">Flavoprotein</keyword>
<organism evidence="4 5">
    <name type="scientific">Populus euphratica</name>
    <name type="common">Euphrates poplar</name>
    <dbReference type="NCBI Taxonomy" id="75702"/>
    <lineage>
        <taxon>Eukaryota</taxon>
        <taxon>Viridiplantae</taxon>
        <taxon>Streptophyta</taxon>
        <taxon>Embryophyta</taxon>
        <taxon>Tracheophyta</taxon>
        <taxon>Spermatophyta</taxon>
        <taxon>Magnoliopsida</taxon>
        <taxon>eudicotyledons</taxon>
        <taxon>Gunneridae</taxon>
        <taxon>Pentapetalae</taxon>
        <taxon>rosids</taxon>
        <taxon>fabids</taxon>
        <taxon>Malpighiales</taxon>
        <taxon>Salicaceae</taxon>
        <taxon>Saliceae</taxon>
        <taxon>Populus</taxon>
    </lineage>
</organism>